<proteinExistence type="predicted"/>
<gene>
    <name evidence="2" type="ORF">EYF80_049197</name>
</gene>
<name>A0A4Z2FIN4_9TELE</name>
<dbReference type="EMBL" id="SRLO01001172">
    <property type="protein sequence ID" value="TNN40634.1"/>
    <property type="molecule type" value="Genomic_DNA"/>
</dbReference>
<dbReference type="Proteomes" id="UP000314294">
    <property type="component" value="Unassembled WGS sequence"/>
</dbReference>
<feature type="region of interest" description="Disordered" evidence="1">
    <location>
        <begin position="22"/>
        <end position="44"/>
    </location>
</feature>
<evidence type="ECO:0000313" key="3">
    <source>
        <dbReference type="Proteomes" id="UP000314294"/>
    </source>
</evidence>
<reference evidence="2 3" key="1">
    <citation type="submission" date="2019-03" db="EMBL/GenBank/DDBJ databases">
        <title>First draft genome of Liparis tanakae, snailfish: a comprehensive survey of snailfish specific genes.</title>
        <authorList>
            <person name="Kim W."/>
            <person name="Song I."/>
            <person name="Jeong J.-H."/>
            <person name="Kim D."/>
            <person name="Kim S."/>
            <person name="Ryu S."/>
            <person name="Song J.Y."/>
            <person name="Lee S.K."/>
        </authorList>
    </citation>
    <scope>NUCLEOTIDE SEQUENCE [LARGE SCALE GENOMIC DNA]</scope>
    <source>
        <tissue evidence="2">Muscle</tissue>
    </source>
</reference>
<dbReference type="AlphaFoldDB" id="A0A4Z2FIN4"/>
<protein>
    <submittedName>
        <fullName evidence="2">Uncharacterized protein</fullName>
    </submittedName>
</protein>
<evidence type="ECO:0000256" key="1">
    <source>
        <dbReference type="SAM" id="MobiDB-lite"/>
    </source>
</evidence>
<keyword evidence="3" id="KW-1185">Reference proteome</keyword>
<evidence type="ECO:0000313" key="2">
    <source>
        <dbReference type="EMBL" id="TNN40634.1"/>
    </source>
</evidence>
<organism evidence="2 3">
    <name type="scientific">Liparis tanakae</name>
    <name type="common">Tanaka's snailfish</name>
    <dbReference type="NCBI Taxonomy" id="230148"/>
    <lineage>
        <taxon>Eukaryota</taxon>
        <taxon>Metazoa</taxon>
        <taxon>Chordata</taxon>
        <taxon>Craniata</taxon>
        <taxon>Vertebrata</taxon>
        <taxon>Euteleostomi</taxon>
        <taxon>Actinopterygii</taxon>
        <taxon>Neopterygii</taxon>
        <taxon>Teleostei</taxon>
        <taxon>Neoteleostei</taxon>
        <taxon>Acanthomorphata</taxon>
        <taxon>Eupercaria</taxon>
        <taxon>Perciformes</taxon>
        <taxon>Cottioidei</taxon>
        <taxon>Cottales</taxon>
        <taxon>Liparidae</taxon>
        <taxon>Liparis</taxon>
    </lineage>
</organism>
<comment type="caution">
    <text evidence="2">The sequence shown here is derived from an EMBL/GenBank/DDBJ whole genome shotgun (WGS) entry which is preliminary data.</text>
</comment>
<accession>A0A4Z2FIN4</accession>
<sequence length="80" mass="8639">MAMMFDEEEAACRAAKQLNVPAESRAARRGRVGGAEPNRSVFSTGARGCRVGDVKVTRAGRRDVRQMLRFGSRAGRPSAS</sequence>